<evidence type="ECO:0000313" key="3">
    <source>
        <dbReference type="EMBL" id="MQT11506.1"/>
    </source>
</evidence>
<feature type="compositionally biased region" description="Basic and acidic residues" evidence="1">
    <location>
        <begin position="452"/>
        <end position="461"/>
    </location>
</feature>
<dbReference type="Proteomes" id="UP000332515">
    <property type="component" value="Unassembled WGS sequence"/>
</dbReference>
<keyword evidence="4" id="KW-1185">Reference proteome</keyword>
<organism evidence="3 4">
    <name type="scientific">Segnochrobactrum spirostomi</name>
    <dbReference type="NCBI Taxonomy" id="2608987"/>
    <lineage>
        <taxon>Bacteria</taxon>
        <taxon>Pseudomonadati</taxon>
        <taxon>Pseudomonadota</taxon>
        <taxon>Alphaproteobacteria</taxon>
        <taxon>Hyphomicrobiales</taxon>
        <taxon>Segnochrobactraceae</taxon>
        <taxon>Segnochrobactrum</taxon>
    </lineage>
</organism>
<feature type="domain" description="Pterin-binding" evidence="2">
    <location>
        <begin position="99"/>
        <end position="331"/>
    </location>
</feature>
<reference evidence="3 4" key="1">
    <citation type="submission" date="2019-09" db="EMBL/GenBank/DDBJ databases">
        <title>Segnochrobactrum spirostomi gen. nov., sp. nov., isolated from the ciliate Spirostomum cf. yagiui and description of a novel family, Segnochrobactraceae fam. nov. within the order Rhizobiales of the class Alphaproteobacteria.</title>
        <authorList>
            <person name="Akter S."/>
            <person name="Shazib S.U.A."/>
            <person name="Shin M.K."/>
        </authorList>
    </citation>
    <scope>NUCLEOTIDE SEQUENCE [LARGE SCALE GENOMIC DNA]</scope>
    <source>
        <strain evidence="3 4">Sp-1</strain>
    </source>
</reference>
<dbReference type="Pfam" id="PF20123">
    <property type="entry name" value="DUF6513"/>
    <property type="match status" value="1"/>
</dbReference>
<dbReference type="GO" id="GO:0042558">
    <property type="term" value="P:pteridine-containing compound metabolic process"/>
    <property type="evidence" value="ECO:0007669"/>
    <property type="project" value="InterPro"/>
</dbReference>
<evidence type="ECO:0000259" key="2">
    <source>
        <dbReference type="PROSITE" id="PS50972"/>
    </source>
</evidence>
<sequence length="491" mass="52968">MPDHAMGEHVVLVTGHLARPRLERVMEAIGRDAFAWSVVDVGVKVAALMTEEIVRRRLKLPEGATKVVFPGRARVDLDRLSEAFGVPMVRGPEEVADLPRWFGRGGGPPDLSRYDLRLFVEMVDAPRMSVEAIVARARRDRAAGGDVVDLGCLPGMPFPHLQDAVGALKAEGFTVSVDSGDPDDLVRGGEAGADYLLSLSEKTLWVLDKVAAVPILIPAEHGDLESLARAADAVAARGRAFLADPVLDPIHFGFTASIERYAAFRRMRPDAEMMIGTGNLTELTEADTTGITTILLGIASELSIRNALLVQVSPHTRRTVEEHDAARRMLYAAKADGALPKGYSAALMALHDRVPFPNTPEEIAGLAAQVRDANFRIETAADGIHIYNRDLHAVVTDPFAVFEALNVGADGAHAFYLGAELARAEIAFRLGKRYAQDEPLDWGVAADRETADPTRLKDAGHTLRAVGRVGRREADETTPEPAPKATDDGDA</sequence>
<gene>
    <name evidence="3" type="ORF">F0357_02210</name>
</gene>
<comment type="caution">
    <text evidence="3">The sequence shown here is derived from an EMBL/GenBank/DDBJ whole genome shotgun (WGS) entry which is preliminary data.</text>
</comment>
<dbReference type="PROSITE" id="PS50972">
    <property type="entry name" value="PTERIN_BINDING"/>
    <property type="match status" value="1"/>
</dbReference>
<feature type="region of interest" description="Disordered" evidence="1">
    <location>
        <begin position="452"/>
        <end position="491"/>
    </location>
</feature>
<protein>
    <submittedName>
        <fullName evidence="3">Dihydropteroate synthase</fullName>
    </submittedName>
</protein>
<dbReference type="EMBL" id="VWNA01000001">
    <property type="protein sequence ID" value="MQT11506.1"/>
    <property type="molecule type" value="Genomic_DNA"/>
</dbReference>
<name>A0A6A7XYZ6_9HYPH</name>
<dbReference type="SUPFAM" id="SSF51717">
    <property type="entry name" value="Dihydropteroate synthetase-like"/>
    <property type="match status" value="1"/>
</dbReference>
<dbReference type="InterPro" id="IPR045406">
    <property type="entry name" value="DUF6513"/>
</dbReference>
<dbReference type="AlphaFoldDB" id="A0A6A7XYZ6"/>
<accession>A0A6A7XYZ6</accession>
<evidence type="ECO:0000313" key="4">
    <source>
        <dbReference type="Proteomes" id="UP000332515"/>
    </source>
</evidence>
<dbReference type="InterPro" id="IPR000489">
    <property type="entry name" value="Pterin-binding_dom"/>
</dbReference>
<evidence type="ECO:0000256" key="1">
    <source>
        <dbReference type="SAM" id="MobiDB-lite"/>
    </source>
</evidence>
<dbReference type="InterPro" id="IPR011005">
    <property type="entry name" value="Dihydropteroate_synth-like_sf"/>
</dbReference>
<proteinExistence type="predicted"/>